<dbReference type="AlphaFoldDB" id="A0A3M2JS35"/>
<sequence length="123" mass="13604">MAGDVELNVAVVDGNINRLMQLHDLVDQLEIRLSSIRDRQGAGVWTSMPEVATFRSRYRNAIVQAEDELVWLRGQLEDARQALEGSLRSHQLQDEAVEQRLTALAARVDGGTPLSSSSSRSFG</sequence>
<dbReference type="EMBL" id="RFFI01000013">
    <property type="protein sequence ID" value="RMI13545.1"/>
    <property type="molecule type" value="Genomic_DNA"/>
</dbReference>
<feature type="coiled-coil region" evidence="1">
    <location>
        <begin position="19"/>
        <end position="82"/>
    </location>
</feature>
<evidence type="ECO:0000313" key="3">
    <source>
        <dbReference type="Proteomes" id="UP000269289"/>
    </source>
</evidence>
<protein>
    <submittedName>
        <fullName evidence="2">Uncharacterized protein</fullName>
    </submittedName>
</protein>
<dbReference type="Proteomes" id="UP000269289">
    <property type="component" value="Unassembled WGS sequence"/>
</dbReference>
<evidence type="ECO:0000313" key="2">
    <source>
        <dbReference type="EMBL" id="RMI13545.1"/>
    </source>
</evidence>
<comment type="caution">
    <text evidence="2">The sequence shown here is derived from an EMBL/GenBank/DDBJ whole genome shotgun (WGS) entry which is preliminary data.</text>
</comment>
<keyword evidence="3" id="KW-1185">Reference proteome</keyword>
<evidence type="ECO:0000256" key="1">
    <source>
        <dbReference type="SAM" id="Coils"/>
    </source>
</evidence>
<accession>A0A3M2JS35</accession>
<keyword evidence="1" id="KW-0175">Coiled coil</keyword>
<dbReference type="RefSeq" id="WP_122148134.1">
    <property type="nucleotide sequence ID" value="NZ_RFFI01000013.1"/>
</dbReference>
<gene>
    <name evidence="2" type="ORF">EBM89_03800</name>
</gene>
<reference evidence="2 3" key="1">
    <citation type="submission" date="2018-10" db="EMBL/GenBank/DDBJ databases">
        <title>Isolation, diversity and antifungal activity of actinobacteria from wheat.</title>
        <authorList>
            <person name="Han C."/>
        </authorList>
    </citation>
    <scope>NUCLEOTIDE SEQUENCE [LARGE SCALE GENOMIC DNA]</scope>
    <source>
        <strain evidence="2 3">NEAU-YY56</strain>
    </source>
</reference>
<organism evidence="2 3">
    <name type="scientific">Cellulomonas triticagri</name>
    <dbReference type="NCBI Taxonomy" id="2483352"/>
    <lineage>
        <taxon>Bacteria</taxon>
        <taxon>Bacillati</taxon>
        <taxon>Actinomycetota</taxon>
        <taxon>Actinomycetes</taxon>
        <taxon>Micrococcales</taxon>
        <taxon>Cellulomonadaceae</taxon>
        <taxon>Cellulomonas</taxon>
    </lineage>
</organism>
<proteinExistence type="predicted"/>
<name>A0A3M2JS35_9CELL</name>
<dbReference type="OrthoDB" id="9995161at2"/>